<dbReference type="InterPro" id="IPR043519">
    <property type="entry name" value="NT_sf"/>
</dbReference>
<dbReference type="Gramene" id="Pp3c23_15730V3.1">
    <property type="protein sequence ID" value="Pp3c23_15730V3.1"/>
    <property type="gene ID" value="Pp3c23_15730"/>
</dbReference>
<reference evidence="4" key="3">
    <citation type="submission" date="2020-12" db="UniProtKB">
        <authorList>
            <consortium name="EnsemblPlants"/>
        </authorList>
    </citation>
    <scope>IDENTIFICATION</scope>
</reference>
<sequence length="643" mass="72657">MDLQQARIASAMQPGVMKSQGEVGKESFLKESRLDNRQDCEDDGQEEFFLPECRVVVPPPSHVMYERALQLEKSRENTLQWDPESRRLVDRVLEDVYTVLQPTKEQRADRRNVVQFVDTFVKQRIQGSHIRVFGSFVMDLYTGSSDLDLSLNMSYSPVDRSRGDKIAMLRKLTRALHTLHHGRNGMTRLTVRKIEPVMKAAVPVVKFVEVHTNIECDVSMENMDGVLKSELIGIFTKIDLRYRQLCFLLKAWAKAYNVNDSKKGTLNSLSIIFLAAFHLQTRSPPILPSFSALLEGLFLRETENCIAAVGERVAHYVKSGFGRDNKETLGQLFGSFFTKFLAVESLWEQGLCASVYEGKWISKVWAKNHLGCMSVEDFAERSQNCARAVREKEFDVIHQSFRDTVAHLNASAGSPSQIREMKHTLFGIKSLKRTSEEPLVQPVEKQLKAVHGWMNPISDAPPYVGPDPVNGFSAAHLHQSVYSNYNRGMNFSRQDVNAYQGYEDYSGWALHGEYLRAEGRGVISPVPGGQRPYFVDSGHDHMGPGTGPRPFPLHTHQSPAGYGSNGAQGEVRDFNYSGRGPGMVSPAFYPVYPPYPQMFYPPTSMYRSDARTDHVTQPYPNWGYSQLPQGHHLSQTSVHRSNR</sequence>
<dbReference type="CDD" id="cd05402">
    <property type="entry name" value="NT_PAP_TUTase"/>
    <property type="match status" value="1"/>
</dbReference>
<dbReference type="GeneID" id="112276050"/>
<dbReference type="InterPro" id="IPR054708">
    <property type="entry name" value="MTPAP-like_central"/>
</dbReference>
<dbReference type="OrthoDB" id="2274644at2759"/>
<dbReference type="EnsemblPlants" id="Pp3c23_15730V3.3">
    <property type="protein sequence ID" value="Pp3c23_15730V3.3"/>
    <property type="gene ID" value="Pp3c23_15730"/>
</dbReference>
<dbReference type="GO" id="GO:0016779">
    <property type="term" value="F:nucleotidyltransferase activity"/>
    <property type="evidence" value="ECO:0000318"/>
    <property type="project" value="GO_Central"/>
</dbReference>
<dbReference type="PANTHER" id="PTHR12271:SF134">
    <property type="entry name" value="NUCLEOTIDYLTRANSFERASE FAMILY PROTEIN"/>
    <property type="match status" value="1"/>
</dbReference>
<dbReference type="KEGG" id="ppp:112276050"/>
<gene>
    <name evidence="4" type="primary">LOC112276050</name>
    <name evidence="3" type="ORF">PHYPA_028139</name>
</gene>
<evidence type="ECO:0000259" key="2">
    <source>
        <dbReference type="Pfam" id="PF22600"/>
    </source>
</evidence>
<dbReference type="SUPFAM" id="SSF81301">
    <property type="entry name" value="Nucleotidyltransferase"/>
    <property type="match status" value="1"/>
</dbReference>
<dbReference type="EMBL" id="ABEU02000023">
    <property type="protein sequence ID" value="PNR29446.1"/>
    <property type="molecule type" value="Genomic_DNA"/>
</dbReference>
<dbReference type="Proteomes" id="UP000006727">
    <property type="component" value="Chromosome 23"/>
</dbReference>
<dbReference type="AlphaFoldDB" id="A0A2K1IJJ3"/>
<dbReference type="Gramene" id="Pp3c23_15730V3.3">
    <property type="protein sequence ID" value="Pp3c23_15730V3.3"/>
    <property type="gene ID" value="Pp3c23_15730"/>
</dbReference>
<evidence type="ECO:0000313" key="4">
    <source>
        <dbReference type="EnsemblPlants" id="Pp3c23_15730V3.1"/>
    </source>
</evidence>
<dbReference type="Gene3D" id="1.10.1410.10">
    <property type="match status" value="1"/>
</dbReference>
<accession>A0A2K1IJJ3</accession>
<name>A0A2K1IJJ3_PHYPA</name>
<dbReference type="EnsemblPlants" id="Pp3c23_15730V3.1">
    <property type="protein sequence ID" value="Pp3c23_15730V3.1"/>
    <property type="gene ID" value="Pp3c23_15730"/>
</dbReference>
<reference evidence="3 5" key="1">
    <citation type="journal article" date="2008" name="Science">
        <title>The Physcomitrella genome reveals evolutionary insights into the conquest of land by plants.</title>
        <authorList>
            <person name="Rensing S."/>
            <person name="Lang D."/>
            <person name="Zimmer A."/>
            <person name="Terry A."/>
            <person name="Salamov A."/>
            <person name="Shapiro H."/>
            <person name="Nishiyama T."/>
            <person name="Perroud P.-F."/>
            <person name="Lindquist E."/>
            <person name="Kamisugi Y."/>
            <person name="Tanahashi T."/>
            <person name="Sakakibara K."/>
            <person name="Fujita T."/>
            <person name="Oishi K."/>
            <person name="Shin-I T."/>
            <person name="Kuroki Y."/>
            <person name="Toyoda A."/>
            <person name="Suzuki Y."/>
            <person name="Hashimoto A."/>
            <person name="Yamaguchi K."/>
            <person name="Sugano A."/>
            <person name="Kohara Y."/>
            <person name="Fujiyama A."/>
            <person name="Anterola A."/>
            <person name="Aoki S."/>
            <person name="Ashton N."/>
            <person name="Barbazuk W.B."/>
            <person name="Barker E."/>
            <person name="Bennetzen J."/>
            <person name="Bezanilla M."/>
            <person name="Blankenship R."/>
            <person name="Cho S.H."/>
            <person name="Dutcher S."/>
            <person name="Estelle M."/>
            <person name="Fawcett J.A."/>
            <person name="Gundlach H."/>
            <person name="Hanada K."/>
            <person name="Heyl A."/>
            <person name="Hicks K.A."/>
            <person name="Hugh J."/>
            <person name="Lohr M."/>
            <person name="Mayer K."/>
            <person name="Melkozernov A."/>
            <person name="Murata T."/>
            <person name="Nelson D."/>
            <person name="Pils B."/>
            <person name="Prigge M."/>
            <person name="Reiss B."/>
            <person name="Renner T."/>
            <person name="Rombauts S."/>
            <person name="Rushton P."/>
            <person name="Sanderfoot A."/>
            <person name="Schween G."/>
            <person name="Shiu S.-H."/>
            <person name="Stueber K."/>
            <person name="Theodoulou F.L."/>
            <person name="Tu H."/>
            <person name="Van de Peer Y."/>
            <person name="Verrier P.J."/>
            <person name="Waters E."/>
            <person name="Wood A."/>
            <person name="Yang L."/>
            <person name="Cove D."/>
            <person name="Cuming A."/>
            <person name="Hasebe M."/>
            <person name="Lucas S."/>
            <person name="Mishler D.B."/>
            <person name="Reski R."/>
            <person name="Grigoriev I."/>
            <person name="Quatrano R.S."/>
            <person name="Boore J.L."/>
        </authorList>
    </citation>
    <scope>NUCLEOTIDE SEQUENCE [LARGE SCALE GENOMIC DNA]</scope>
    <source>
        <strain evidence="4 5">cv. Gransden 2004</strain>
    </source>
</reference>
<protein>
    <recommendedName>
        <fullName evidence="2">Poly(A) RNA polymerase mitochondrial-like central palm domain-containing protein</fullName>
    </recommendedName>
</protein>
<dbReference type="SUPFAM" id="SSF81631">
    <property type="entry name" value="PAP/OAS1 substrate-binding domain"/>
    <property type="match status" value="1"/>
</dbReference>
<feature type="compositionally biased region" description="Polar residues" evidence="1">
    <location>
        <begin position="623"/>
        <end position="643"/>
    </location>
</feature>
<dbReference type="Gene3D" id="3.30.460.10">
    <property type="entry name" value="Beta Polymerase, domain 2"/>
    <property type="match status" value="1"/>
</dbReference>
<dbReference type="STRING" id="3218.A0A2K1IJJ3"/>
<proteinExistence type="predicted"/>
<evidence type="ECO:0000313" key="5">
    <source>
        <dbReference type="Proteomes" id="UP000006727"/>
    </source>
</evidence>
<dbReference type="FunCoup" id="A0A2K1IJJ3">
    <property type="interactions" value="2135"/>
</dbReference>
<dbReference type="PANTHER" id="PTHR12271">
    <property type="entry name" value="POLY A POLYMERASE CID PAP -RELATED"/>
    <property type="match status" value="1"/>
</dbReference>
<keyword evidence="5" id="KW-1185">Reference proteome</keyword>
<organism evidence="3">
    <name type="scientific">Physcomitrium patens</name>
    <name type="common">Spreading-leaved earth moss</name>
    <name type="synonym">Physcomitrella patens</name>
    <dbReference type="NCBI Taxonomy" id="3218"/>
    <lineage>
        <taxon>Eukaryota</taxon>
        <taxon>Viridiplantae</taxon>
        <taxon>Streptophyta</taxon>
        <taxon>Embryophyta</taxon>
        <taxon>Bryophyta</taxon>
        <taxon>Bryophytina</taxon>
        <taxon>Bryopsida</taxon>
        <taxon>Funariidae</taxon>
        <taxon>Funariales</taxon>
        <taxon>Funariaceae</taxon>
        <taxon>Physcomitrium</taxon>
    </lineage>
</organism>
<reference evidence="3 5" key="2">
    <citation type="journal article" date="2018" name="Plant J.">
        <title>The Physcomitrella patens chromosome-scale assembly reveals moss genome structure and evolution.</title>
        <authorList>
            <person name="Lang D."/>
            <person name="Ullrich K.K."/>
            <person name="Murat F."/>
            <person name="Fuchs J."/>
            <person name="Jenkins J."/>
            <person name="Haas F.B."/>
            <person name="Piednoel M."/>
            <person name="Gundlach H."/>
            <person name="Van Bel M."/>
            <person name="Meyberg R."/>
            <person name="Vives C."/>
            <person name="Morata J."/>
            <person name="Symeonidi A."/>
            <person name="Hiss M."/>
            <person name="Muchero W."/>
            <person name="Kamisugi Y."/>
            <person name="Saleh O."/>
            <person name="Blanc G."/>
            <person name="Decker E.L."/>
            <person name="van Gessel N."/>
            <person name="Grimwood J."/>
            <person name="Hayes R.D."/>
            <person name="Graham S.W."/>
            <person name="Gunter L.E."/>
            <person name="McDaniel S.F."/>
            <person name="Hoernstein S.N.W."/>
            <person name="Larsson A."/>
            <person name="Li F.W."/>
            <person name="Perroud P.F."/>
            <person name="Phillips J."/>
            <person name="Ranjan P."/>
            <person name="Rokshar D.S."/>
            <person name="Rothfels C.J."/>
            <person name="Schneider L."/>
            <person name="Shu S."/>
            <person name="Stevenson D.W."/>
            <person name="Thummler F."/>
            <person name="Tillich M."/>
            <person name="Villarreal Aguilar J.C."/>
            <person name="Widiez T."/>
            <person name="Wong G.K."/>
            <person name="Wymore A."/>
            <person name="Zhang Y."/>
            <person name="Zimmer A.D."/>
            <person name="Quatrano R.S."/>
            <person name="Mayer K.F.X."/>
            <person name="Goodstein D."/>
            <person name="Casacuberta J.M."/>
            <person name="Vandepoele K."/>
            <person name="Reski R."/>
            <person name="Cuming A.C."/>
            <person name="Tuskan G.A."/>
            <person name="Maumus F."/>
            <person name="Salse J."/>
            <person name="Schmutz J."/>
            <person name="Rensing S.A."/>
        </authorList>
    </citation>
    <scope>NUCLEOTIDE SEQUENCE [LARGE SCALE GENOMIC DNA]</scope>
    <source>
        <strain evidence="4 5">cv. Gransden 2004</strain>
    </source>
</reference>
<feature type="region of interest" description="Disordered" evidence="1">
    <location>
        <begin position="617"/>
        <end position="643"/>
    </location>
</feature>
<feature type="domain" description="Poly(A) RNA polymerase mitochondrial-like central palm" evidence="2">
    <location>
        <begin position="91"/>
        <end position="236"/>
    </location>
</feature>
<dbReference type="PaxDb" id="3218-PP1S156_140V6.1"/>
<evidence type="ECO:0000256" key="1">
    <source>
        <dbReference type="SAM" id="MobiDB-lite"/>
    </source>
</evidence>
<dbReference type="Pfam" id="PF22600">
    <property type="entry name" value="MTPAP-like_central"/>
    <property type="match status" value="1"/>
</dbReference>
<evidence type="ECO:0000313" key="3">
    <source>
        <dbReference type="EMBL" id="PNR29446.1"/>
    </source>
</evidence>
<dbReference type="RefSeq" id="XP_024362777.1">
    <property type="nucleotide sequence ID" value="XM_024507009.2"/>
</dbReference>
<dbReference type="GO" id="GO:0031123">
    <property type="term" value="P:RNA 3'-end processing"/>
    <property type="evidence" value="ECO:0000318"/>
    <property type="project" value="GO_Central"/>
</dbReference>